<organism evidence="3 4">
    <name type="scientific">Fundidesulfovibrio magnetotacticus</name>
    <dbReference type="NCBI Taxonomy" id="2730080"/>
    <lineage>
        <taxon>Bacteria</taxon>
        <taxon>Pseudomonadati</taxon>
        <taxon>Thermodesulfobacteriota</taxon>
        <taxon>Desulfovibrionia</taxon>
        <taxon>Desulfovibrionales</taxon>
        <taxon>Desulfovibrionaceae</taxon>
        <taxon>Fundidesulfovibrio</taxon>
    </lineage>
</organism>
<gene>
    <name evidence="3" type="ORF">NNJEOMEG_01454</name>
</gene>
<reference evidence="3 4" key="1">
    <citation type="submission" date="2020-04" db="EMBL/GenBank/DDBJ databases">
        <authorList>
            <consortium name="Desulfovibrio sp. FSS-1 genome sequencing consortium"/>
            <person name="Shimoshige H."/>
            <person name="Kobayashi H."/>
            <person name="Maekawa T."/>
        </authorList>
    </citation>
    <scope>NUCLEOTIDE SEQUENCE [LARGE SCALE GENOMIC DNA]</scope>
    <source>
        <strain evidence="3 4">SIID29052-01</strain>
    </source>
</reference>
<dbReference type="Pfam" id="PF13411">
    <property type="entry name" value="MerR_1"/>
    <property type="match status" value="1"/>
</dbReference>
<reference evidence="3 4" key="2">
    <citation type="submission" date="2020-05" db="EMBL/GenBank/DDBJ databases">
        <title>Draft genome sequence of Desulfovibrio sp. strainFSS-1.</title>
        <authorList>
            <person name="Shimoshige H."/>
            <person name="Kobayashi H."/>
            <person name="Maekawa T."/>
        </authorList>
    </citation>
    <scope>NUCLEOTIDE SEQUENCE [LARGE SCALE GENOMIC DNA]</scope>
    <source>
        <strain evidence="3 4">SIID29052-01</strain>
    </source>
</reference>
<dbReference type="GO" id="GO:0003677">
    <property type="term" value="F:DNA binding"/>
    <property type="evidence" value="ECO:0007669"/>
    <property type="project" value="InterPro"/>
</dbReference>
<evidence type="ECO:0000259" key="2">
    <source>
        <dbReference type="SMART" id="SM00422"/>
    </source>
</evidence>
<dbReference type="GO" id="GO:0006355">
    <property type="term" value="P:regulation of DNA-templated transcription"/>
    <property type="evidence" value="ECO:0007669"/>
    <property type="project" value="InterPro"/>
</dbReference>
<dbReference type="EMBL" id="BLTE01000005">
    <property type="protein sequence ID" value="GFK93620.1"/>
    <property type="molecule type" value="Genomic_DNA"/>
</dbReference>
<evidence type="ECO:0000313" key="4">
    <source>
        <dbReference type="Proteomes" id="UP000494245"/>
    </source>
</evidence>
<dbReference type="InterPro" id="IPR000551">
    <property type="entry name" value="MerR-type_HTH_dom"/>
</dbReference>
<feature type="coiled-coil region" evidence="1">
    <location>
        <begin position="143"/>
        <end position="191"/>
    </location>
</feature>
<evidence type="ECO:0000256" key="1">
    <source>
        <dbReference type="SAM" id="Coils"/>
    </source>
</evidence>
<dbReference type="SMART" id="SM00422">
    <property type="entry name" value="HTH_MERR"/>
    <property type="match status" value="1"/>
</dbReference>
<name>A0A6V8LRL7_9BACT</name>
<evidence type="ECO:0000313" key="3">
    <source>
        <dbReference type="EMBL" id="GFK93620.1"/>
    </source>
</evidence>
<dbReference type="SUPFAM" id="SSF46955">
    <property type="entry name" value="Putative DNA-binding domain"/>
    <property type="match status" value="1"/>
</dbReference>
<dbReference type="RefSeq" id="WP_173082836.1">
    <property type="nucleotide sequence ID" value="NZ_BLTE01000005.1"/>
</dbReference>
<dbReference type="Gene3D" id="1.10.1660.10">
    <property type="match status" value="1"/>
</dbReference>
<keyword evidence="1" id="KW-0175">Coiled coil</keyword>
<comment type="caution">
    <text evidence="3">The sequence shown here is derived from an EMBL/GenBank/DDBJ whole genome shotgun (WGS) entry which is preliminary data.</text>
</comment>
<keyword evidence="4" id="KW-1185">Reference proteome</keyword>
<accession>A0A6V8LRL7</accession>
<feature type="domain" description="HTH merR-type" evidence="2">
    <location>
        <begin position="7"/>
        <end position="76"/>
    </location>
</feature>
<dbReference type="InterPro" id="IPR009061">
    <property type="entry name" value="DNA-bd_dom_put_sf"/>
</dbReference>
<dbReference type="Proteomes" id="UP000494245">
    <property type="component" value="Unassembled WGS sequence"/>
</dbReference>
<sequence length="201" mass="22224">MPETPLHSIAAIAKSLDVPESTLHYWKNRFGDFLPGRGQGRGRRFEPEALDVFRAIAELLGSGLAVPEVRDELARRFAATDSPDRQAQAVIVRPAPVQQPDVEQLALRIGTAMAEAMGQRLSAWLGAQGVPAATAPALEDPAARTLRDDLEEARREIVTLRAENENHAAKFKVLEAELVRLRKDSRQMEKHLLEKIKGVKV</sequence>
<protein>
    <recommendedName>
        <fullName evidence="2">HTH merR-type domain-containing protein</fullName>
    </recommendedName>
</protein>
<dbReference type="AlphaFoldDB" id="A0A6V8LRL7"/>
<proteinExistence type="predicted"/>